<dbReference type="InterPro" id="IPR001482">
    <property type="entry name" value="T2SS/T4SS_dom"/>
</dbReference>
<evidence type="ECO:0000313" key="7">
    <source>
        <dbReference type="Proteomes" id="UP000886803"/>
    </source>
</evidence>
<evidence type="ECO:0000259" key="5">
    <source>
        <dbReference type="Pfam" id="PF00437"/>
    </source>
</evidence>
<dbReference type="PANTHER" id="PTHR30258">
    <property type="entry name" value="TYPE II SECRETION SYSTEM PROTEIN GSPE-RELATED"/>
    <property type="match status" value="1"/>
</dbReference>
<reference evidence="6" key="1">
    <citation type="journal article" date="2021" name="PeerJ">
        <title>Extensive microbial diversity within the chicken gut microbiome revealed by metagenomics and culture.</title>
        <authorList>
            <person name="Gilroy R."/>
            <person name="Ravi A."/>
            <person name="Getino M."/>
            <person name="Pursley I."/>
            <person name="Horton D.L."/>
            <person name="Alikhan N.F."/>
            <person name="Baker D."/>
            <person name="Gharbi K."/>
            <person name="Hall N."/>
            <person name="Watson M."/>
            <person name="Adriaenssens E.M."/>
            <person name="Foster-Nyarko E."/>
            <person name="Jarju S."/>
            <person name="Secka A."/>
            <person name="Antonio M."/>
            <person name="Oren A."/>
            <person name="Chaudhuri R.R."/>
            <person name="La Ragione R."/>
            <person name="Hildebrand F."/>
            <person name="Pallen M.J."/>
        </authorList>
    </citation>
    <scope>NUCLEOTIDE SEQUENCE</scope>
    <source>
        <strain evidence="6">ChiBcec8-13705</strain>
    </source>
</reference>
<accession>A0A9D2M4D0</accession>
<feature type="domain" description="Bacterial type II secretion system protein E" evidence="5">
    <location>
        <begin position="64"/>
        <end position="437"/>
    </location>
</feature>
<dbReference type="Gene3D" id="3.40.50.300">
    <property type="entry name" value="P-loop containing nucleotide triphosphate hydrolases"/>
    <property type="match status" value="1"/>
</dbReference>
<evidence type="ECO:0000313" key="6">
    <source>
        <dbReference type="EMBL" id="HJB41235.1"/>
    </source>
</evidence>
<proteinExistence type="inferred from homology"/>
<dbReference type="Proteomes" id="UP000886803">
    <property type="component" value="Unassembled WGS sequence"/>
</dbReference>
<evidence type="ECO:0000256" key="3">
    <source>
        <dbReference type="ARBA" id="ARBA00022840"/>
    </source>
</evidence>
<evidence type="ECO:0000256" key="4">
    <source>
        <dbReference type="SAM" id="MobiDB-lite"/>
    </source>
</evidence>
<dbReference type="Gene3D" id="3.30.450.90">
    <property type="match status" value="1"/>
</dbReference>
<reference evidence="6" key="2">
    <citation type="submission" date="2021-04" db="EMBL/GenBank/DDBJ databases">
        <authorList>
            <person name="Gilroy R."/>
        </authorList>
    </citation>
    <scope>NUCLEOTIDE SEQUENCE</scope>
    <source>
        <strain evidence="6">ChiBcec8-13705</strain>
    </source>
</reference>
<gene>
    <name evidence="6" type="ORF">H9945_01900</name>
</gene>
<sequence>MKIERFVPARDASTAAQPEEKRGAGGAGLRFRNGLLAAFGLRGQNMPDAQPDSARGLVVAESTVVLLDKILAAAIKVGASDLHMEPEADCARIRLRLDGMMHGWFELPLVQYTSLLARIKVLAGLDIAERYRPQDGHFSFSQNDRTFHLRVAVMPTMYGEKAVLRLLSECPQLDYANQFGMEDAVYRTFLPLLDRPGGLIYFTGPIGAGKTTTLYLVLEELSRRGWSLATIEDPVERQIEGVSQTQINPAAGLTFETGLRALLRQDPDALMVGETRDTETARLSVRAAIAGHAVYSTLHTRSAIGAVSRLIDLGVEPYLLADALAALVAQRLLRKVCPACAVERPPTREEAQLLGPGVKQIRRGCGCTACHNTGYSGRVAIHELVLVDAPLREEIARRVTVQQMCVNLRKRQQLPSLRERAIDLVREGLTTPEEVLRTTEAE</sequence>
<dbReference type="GO" id="GO:0005524">
    <property type="term" value="F:ATP binding"/>
    <property type="evidence" value="ECO:0007669"/>
    <property type="project" value="UniProtKB-KW"/>
</dbReference>
<protein>
    <submittedName>
        <fullName evidence="6">GspE/PulE family protein</fullName>
    </submittedName>
</protein>
<dbReference type="GO" id="GO:0016887">
    <property type="term" value="F:ATP hydrolysis activity"/>
    <property type="evidence" value="ECO:0007669"/>
    <property type="project" value="TreeGrafter"/>
</dbReference>
<keyword evidence="2" id="KW-0547">Nucleotide-binding</keyword>
<evidence type="ECO:0000256" key="1">
    <source>
        <dbReference type="ARBA" id="ARBA00006611"/>
    </source>
</evidence>
<name>A0A9D2M4D0_9FIRM</name>
<dbReference type="SUPFAM" id="SSF52540">
    <property type="entry name" value="P-loop containing nucleoside triphosphate hydrolases"/>
    <property type="match status" value="1"/>
</dbReference>
<dbReference type="EMBL" id="DWYG01000018">
    <property type="protein sequence ID" value="HJB41235.1"/>
    <property type="molecule type" value="Genomic_DNA"/>
</dbReference>
<feature type="region of interest" description="Disordered" evidence="4">
    <location>
        <begin position="1"/>
        <end position="27"/>
    </location>
</feature>
<dbReference type="CDD" id="cd01129">
    <property type="entry name" value="PulE-GspE-like"/>
    <property type="match status" value="1"/>
</dbReference>
<dbReference type="AlphaFoldDB" id="A0A9D2M4D0"/>
<keyword evidence="3" id="KW-0067">ATP-binding</keyword>
<dbReference type="PANTHER" id="PTHR30258:SF2">
    <property type="entry name" value="COMG OPERON PROTEIN 1"/>
    <property type="match status" value="1"/>
</dbReference>
<dbReference type="GO" id="GO:0005886">
    <property type="term" value="C:plasma membrane"/>
    <property type="evidence" value="ECO:0007669"/>
    <property type="project" value="TreeGrafter"/>
</dbReference>
<dbReference type="InterPro" id="IPR027417">
    <property type="entry name" value="P-loop_NTPase"/>
</dbReference>
<evidence type="ECO:0000256" key="2">
    <source>
        <dbReference type="ARBA" id="ARBA00022741"/>
    </source>
</evidence>
<organism evidence="6 7">
    <name type="scientific">Candidatus Gemmiger avicola</name>
    <dbReference type="NCBI Taxonomy" id="2838605"/>
    <lineage>
        <taxon>Bacteria</taxon>
        <taxon>Bacillati</taxon>
        <taxon>Bacillota</taxon>
        <taxon>Clostridia</taxon>
        <taxon>Eubacteriales</taxon>
        <taxon>Gemmiger</taxon>
    </lineage>
</organism>
<comment type="caution">
    <text evidence="6">The sequence shown here is derived from an EMBL/GenBank/DDBJ whole genome shotgun (WGS) entry which is preliminary data.</text>
</comment>
<comment type="similarity">
    <text evidence="1">Belongs to the GSP E family.</text>
</comment>
<dbReference type="Pfam" id="PF00437">
    <property type="entry name" value="T2SSE"/>
    <property type="match status" value="1"/>
</dbReference>